<dbReference type="AlphaFoldDB" id="A0AAE0TBR0"/>
<proteinExistence type="predicted"/>
<evidence type="ECO:0000256" key="1">
    <source>
        <dbReference type="SAM" id="MobiDB-lite"/>
    </source>
</evidence>
<dbReference type="Proteomes" id="UP001195483">
    <property type="component" value="Unassembled WGS sequence"/>
</dbReference>
<reference evidence="2" key="3">
    <citation type="submission" date="2023-05" db="EMBL/GenBank/DDBJ databases">
        <authorList>
            <person name="Smith C.H."/>
        </authorList>
    </citation>
    <scope>NUCLEOTIDE SEQUENCE</scope>
    <source>
        <strain evidence="2">CHS0354</strain>
        <tissue evidence="2">Mantle</tissue>
    </source>
</reference>
<evidence type="ECO:0000313" key="2">
    <source>
        <dbReference type="EMBL" id="KAK3606934.1"/>
    </source>
</evidence>
<comment type="caution">
    <text evidence="2">The sequence shown here is derived from an EMBL/GenBank/DDBJ whole genome shotgun (WGS) entry which is preliminary data.</text>
</comment>
<dbReference type="Pfam" id="PF13729">
    <property type="entry name" value="TraF_2"/>
    <property type="match status" value="2"/>
</dbReference>
<dbReference type="EMBL" id="JAEAOA010001141">
    <property type="protein sequence ID" value="KAK3606934.1"/>
    <property type="molecule type" value="Genomic_DNA"/>
</dbReference>
<feature type="compositionally biased region" description="Low complexity" evidence="1">
    <location>
        <begin position="84"/>
        <end position="95"/>
    </location>
</feature>
<evidence type="ECO:0000313" key="3">
    <source>
        <dbReference type="Proteomes" id="UP001195483"/>
    </source>
</evidence>
<reference evidence="2" key="2">
    <citation type="journal article" date="2021" name="Genome Biol. Evol.">
        <title>Developing a high-quality reference genome for a parasitic bivalve with doubly uniparental inheritance (Bivalvia: Unionida).</title>
        <authorList>
            <person name="Smith C.H."/>
        </authorList>
    </citation>
    <scope>NUCLEOTIDE SEQUENCE</scope>
    <source>
        <strain evidence="2">CHS0354</strain>
        <tissue evidence="2">Mantle</tissue>
    </source>
</reference>
<sequence>MEHMAGNSSTTGLFQDFSSPYSANGFPVVPVAPDKNEDAPAPDAQQQQQNEQDALKAQSEAAQTDLENPADIENGNNDQLLRSAEANAEQPAPAEDTQPQRTKNYPKNYFGMSLIGVHLYAELGQISDYDNKVKDLKDAVAADNTTNLSDARDKQQKVQTFAGELEQDGYLMADAQGNLLTPVIISSDFLRGMLSFELSYRLAGKVNFTAGQQALRVASDLAACDTYATDLITNGNTAANPADCASAIGIDVIANPGKYQNCITATPQQAVDSCSAFKLASDSSVNLKGVTGPVLALGYSTLLSEINGSSDWTSFDIFLGLKYRYYSLKSYDVTYTLSNLNKNEKFEDIIKRNEKAVSVHDLEPGVLLVSNNYQVGLGIDHLLSPSVAYARDPVKLKAKPYLTASVYNLFGWGRELAFSWYEDLAKEVTLYGTENRWRVLTLSYASADRWYIPGIRLGKRYNLERTVYINTSPVLSAFVYAGDDPTLLTASSDFRGIAKYDKKFGLRITGLSVFYEVGNVDELVTKYDALRRDLAATTFLGLSDLLATRDKANQFLRDLEDDGYAMGDAKADFLSPALLSAPFLQGMLSLEINYIAGGKMRFLYQDGITIQTDYPNCLNYALGDTSTQISAACLNELNTAVSQGRLECIVGAQSVNDVLNACRIFTLNSESLLRTKYYNGFSQSLGYQRFIYKTGFGEFFMGLKLTHYGIDTYESVYVFSRERNAANSDILKRNKKSISVFDLSASVVLVNTYLNFGLGAEHINSPEVNYSVSNVKIPVKPYITAYLYNFWGLKRIFSLYWHEDLSYDKTLYDERNQWRILRFNIEPGRWYIPALRLGMRQNKERSKLTYAHIGMSLFNFIHADLEQTNQNVNLGSSKIPRSLIAKLSLDYNFNRII</sequence>
<dbReference type="InterPro" id="IPR032811">
    <property type="entry name" value="Put_conjugal_transfer"/>
</dbReference>
<feature type="compositionally biased region" description="Polar residues" evidence="1">
    <location>
        <begin position="1"/>
        <end position="22"/>
    </location>
</feature>
<reference evidence="2" key="1">
    <citation type="journal article" date="2021" name="Genome Biol. Evol.">
        <title>A High-Quality Reference Genome for a Parasitic Bivalve with Doubly Uniparental Inheritance (Bivalvia: Unionida).</title>
        <authorList>
            <person name="Smith C.H."/>
        </authorList>
    </citation>
    <scope>NUCLEOTIDE SEQUENCE</scope>
    <source>
        <strain evidence="2">CHS0354</strain>
    </source>
</reference>
<accession>A0AAE0TBR0</accession>
<organism evidence="2 3">
    <name type="scientific">Potamilus streckersoni</name>
    <dbReference type="NCBI Taxonomy" id="2493646"/>
    <lineage>
        <taxon>Eukaryota</taxon>
        <taxon>Metazoa</taxon>
        <taxon>Spiralia</taxon>
        <taxon>Lophotrochozoa</taxon>
        <taxon>Mollusca</taxon>
        <taxon>Bivalvia</taxon>
        <taxon>Autobranchia</taxon>
        <taxon>Heteroconchia</taxon>
        <taxon>Palaeoheterodonta</taxon>
        <taxon>Unionida</taxon>
        <taxon>Unionoidea</taxon>
        <taxon>Unionidae</taxon>
        <taxon>Ambleminae</taxon>
        <taxon>Lampsilini</taxon>
        <taxon>Potamilus</taxon>
    </lineage>
</organism>
<gene>
    <name evidence="2" type="ORF">CHS0354_018530</name>
</gene>
<name>A0AAE0TBR0_9BIVA</name>
<protein>
    <submittedName>
        <fullName evidence="2">Uncharacterized protein</fullName>
    </submittedName>
</protein>
<feature type="compositionally biased region" description="Low complexity" evidence="1">
    <location>
        <begin position="39"/>
        <end position="52"/>
    </location>
</feature>
<feature type="region of interest" description="Disordered" evidence="1">
    <location>
        <begin position="1"/>
        <end position="105"/>
    </location>
</feature>
<keyword evidence="3" id="KW-1185">Reference proteome</keyword>